<keyword evidence="2" id="KW-1185">Reference proteome</keyword>
<dbReference type="EMBL" id="JBGNUJ010000003">
    <property type="protein sequence ID" value="KAL3961769.1"/>
    <property type="molecule type" value="Genomic_DNA"/>
</dbReference>
<name>A0ACC4E1Z2_PURLI</name>
<reference evidence="1" key="1">
    <citation type="submission" date="2024-12" db="EMBL/GenBank/DDBJ databases">
        <title>Comparative genomics and development of molecular markers within Purpureocillium lilacinum and among Purpureocillium species.</title>
        <authorList>
            <person name="Yeh Z.-Y."/>
            <person name="Ni N.-T."/>
            <person name="Lo P.-H."/>
            <person name="Mushyakhwo K."/>
            <person name="Lin C.-F."/>
            <person name="Nai Y.-S."/>
        </authorList>
    </citation>
    <scope>NUCLEOTIDE SEQUENCE</scope>
    <source>
        <strain evidence="1">NCHU-NPUST-175</strain>
    </source>
</reference>
<evidence type="ECO:0000313" key="2">
    <source>
        <dbReference type="Proteomes" id="UP001638806"/>
    </source>
</evidence>
<accession>A0ACC4E1Z2</accession>
<organism evidence="1 2">
    <name type="scientific">Purpureocillium lilacinum</name>
    <name type="common">Paecilomyces lilacinus</name>
    <dbReference type="NCBI Taxonomy" id="33203"/>
    <lineage>
        <taxon>Eukaryota</taxon>
        <taxon>Fungi</taxon>
        <taxon>Dikarya</taxon>
        <taxon>Ascomycota</taxon>
        <taxon>Pezizomycotina</taxon>
        <taxon>Sordariomycetes</taxon>
        <taxon>Hypocreomycetidae</taxon>
        <taxon>Hypocreales</taxon>
        <taxon>Ophiocordycipitaceae</taxon>
        <taxon>Purpureocillium</taxon>
    </lineage>
</organism>
<gene>
    <name evidence="1" type="ORF">ACCO45_003292</name>
</gene>
<protein>
    <submittedName>
        <fullName evidence="1">Uncharacterized protein</fullName>
    </submittedName>
</protein>
<dbReference type="Proteomes" id="UP001638806">
    <property type="component" value="Unassembled WGS sequence"/>
</dbReference>
<proteinExistence type="predicted"/>
<evidence type="ECO:0000313" key="1">
    <source>
        <dbReference type="EMBL" id="KAL3961769.1"/>
    </source>
</evidence>
<comment type="caution">
    <text evidence="1">The sequence shown here is derived from an EMBL/GenBank/DDBJ whole genome shotgun (WGS) entry which is preliminary data.</text>
</comment>
<sequence>MAEDDLRHSMAKPERQQARPWRLGRARDNKERPEDGDCSLSSTLLRRHGSGIVRARAAPDAAETRSWAQGVADGEMHVPLEESPSRISRHCCAARRQVRANGTIVACPRSKYPSKCSARWSQVEERRASGHHRGPTAGGPGDTRPKVGTLVRNLEPREQLRRPMLIALSRLEVGTVPGKPGLPREALRRGSTSRDRGVECPRQTLARLAASILRSQTFERLEVLVNVREDYRQTPVALTHVRETKAYEPQALLGVSCARGEMYSVVQCSHCARSFRPSRMPRCICGCWWSEEKRRQAWWISIAPATILMSPVIHCWQRRQVERGHSQAPPTTAARTMSFVHLYKRHQHHPAGSPTITHRHHAEAAAFGDGMSQRSTLRIHVNDLRDPEHPQLPARASRDLHLLCGRSIGSQVLYEMVQEASPRPSRSSNQPRVLSAPPSAPEHCAPSNWMWTILKIRVQPTTSSPLDFARWLTDYLAPRRCVRREEPRSIAASTAELSTFISSHAPLLAPQHQSQQATRAWCIGDLEGCHTPCRALQLLNAGRKSLIGVKPPAICRPDGGSPIARRCLSAWGRRSTTARPVGRSAPPWRQPPSVLAPPYPGNDRRQDWQRNGTLCLLKPQPGRFGQGPATSPVAGASGNFLQTQMSGWVALNLMCGKGVFPGP</sequence>